<evidence type="ECO:0000313" key="1">
    <source>
        <dbReference type="EMBL" id="RDE07942.1"/>
    </source>
</evidence>
<name>A0A369W3U6_9HYPH</name>
<dbReference type="InterPro" id="IPR043504">
    <property type="entry name" value="Peptidase_S1_PA_chymotrypsin"/>
</dbReference>
<dbReference type="InterPro" id="IPR009003">
    <property type="entry name" value="Peptidase_S1_PA"/>
</dbReference>
<comment type="caution">
    <text evidence="1">The sequence shown here is derived from an EMBL/GenBank/DDBJ whole genome shotgun (WGS) entry which is preliminary data.</text>
</comment>
<accession>A0A369W3U6</accession>
<protein>
    <recommendedName>
        <fullName evidence="3">Serine protease</fullName>
    </recommendedName>
</protein>
<keyword evidence="2" id="KW-1185">Reference proteome</keyword>
<gene>
    <name evidence="1" type="ORF">DVH29_14150</name>
</gene>
<evidence type="ECO:0000313" key="2">
    <source>
        <dbReference type="Proteomes" id="UP000253759"/>
    </source>
</evidence>
<sequence length="283" mass="31541">MFDDGNDRLSILELHHKEESLLTQEEHAILLAANRYGNIGMCGGANGGNAFVIRFNGRPAVITAGHTLIDDESGEVKCAHEDVRPSFMPNVAHYDPHTPRTDDDFVLRRVDLQYPPVNLKGYIAAVETGNTGGMTAADWLVFFLDEDITTDIMPDGHQRGFLQYSSNRESFDTGQLYLIGMHRDLGDGIVVHYQRCDYANLANLSIQHVCDTLPGTSGSMLLSMEDGELRFRAIHSSGRFNGPEGAADRHIFDHVPQDRSQWNSATPALRVFEAQDPEFRRLP</sequence>
<organism evidence="1 2">
    <name type="scientific">Pelagibacterium lacus</name>
    <dbReference type="NCBI Taxonomy" id="2282655"/>
    <lineage>
        <taxon>Bacteria</taxon>
        <taxon>Pseudomonadati</taxon>
        <taxon>Pseudomonadota</taxon>
        <taxon>Alphaproteobacteria</taxon>
        <taxon>Hyphomicrobiales</taxon>
        <taxon>Devosiaceae</taxon>
        <taxon>Pelagibacterium</taxon>
    </lineage>
</organism>
<dbReference type="EMBL" id="QQNH01000028">
    <property type="protein sequence ID" value="RDE07942.1"/>
    <property type="molecule type" value="Genomic_DNA"/>
</dbReference>
<dbReference type="Gene3D" id="2.40.10.10">
    <property type="entry name" value="Trypsin-like serine proteases"/>
    <property type="match status" value="2"/>
</dbReference>
<dbReference type="SUPFAM" id="SSF50494">
    <property type="entry name" value="Trypsin-like serine proteases"/>
    <property type="match status" value="1"/>
</dbReference>
<dbReference type="Proteomes" id="UP000253759">
    <property type="component" value="Unassembled WGS sequence"/>
</dbReference>
<evidence type="ECO:0008006" key="3">
    <source>
        <dbReference type="Google" id="ProtNLM"/>
    </source>
</evidence>
<proteinExistence type="predicted"/>
<reference evidence="2" key="1">
    <citation type="submission" date="2018-07" db="EMBL/GenBank/DDBJ databases">
        <authorList>
            <person name="Liu B.-T."/>
            <person name="Du Z."/>
        </authorList>
    </citation>
    <scope>NUCLEOTIDE SEQUENCE [LARGE SCALE GENOMIC DNA]</scope>
    <source>
        <strain evidence="2">XYN52</strain>
    </source>
</reference>
<dbReference type="AlphaFoldDB" id="A0A369W3U6"/>